<proteinExistence type="predicted"/>
<evidence type="ECO:0000313" key="3">
    <source>
        <dbReference type="Proteomes" id="UP000663651"/>
    </source>
</evidence>
<feature type="domain" description="Doubled CXXCH motif" evidence="1">
    <location>
        <begin position="212"/>
        <end position="242"/>
    </location>
</feature>
<name>A0ABX7Q6E2_9BACT</name>
<dbReference type="RefSeq" id="WP_207164869.1">
    <property type="nucleotide sequence ID" value="NZ_CP071382.1"/>
</dbReference>
<accession>A0ABX7Q6E2</accession>
<keyword evidence="3" id="KW-1185">Reference proteome</keyword>
<reference evidence="2 3" key="1">
    <citation type="submission" date="2021-03" db="EMBL/GenBank/DDBJ databases">
        <title>Geobacter metallireducens gen. nov. sp. nov., a microorganism capable of coupling the complete oxidation of organic compounds to the reduction of iron and other metals.</title>
        <authorList>
            <person name="Li Y."/>
        </authorList>
    </citation>
    <scope>NUCLEOTIDE SEQUENCE [LARGE SCALE GENOMIC DNA]</scope>
    <source>
        <strain evidence="2 3">Jerry-YX</strain>
    </source>
</reference>
<evidence type="ECO:0000313" key="2">
    <source>
        <dbReference type="EMBL" id="QSV47022.1"/>
    </source>
</evidence>
<dbReference type="Pfam" id="PF09699">
    <property type="entry name" value="Paired_CXXCH_1"/>
    <property type="match status" value="1"/>
</dbReference>
<gene>
    <name evidence="2" type="ORF">JZM60_07095</name>
</gene>
<dbReference type="InterPro" id="IPR036280">
    <property type="entry name" value="Multihaem_cyt_sf"/>
</dbReference>
<protein>
    <submittedName>
        <fullName evidence="2">Cytochrome C</fullName>
    </submittedName>
</protein>
<dbReference type="Proteomes" id="UP000663651">
    <property type="component" value="Chromosome"/>
</dbReference>
<evidence type="ECO:0000259" key="1">
    <source>
        <dbReference type="Pfam" id="PF09699"/>
    </source>
</evidence>
<sequence length="244" mass="26204">MERKINQSIVQRITIIAATVLMSTQLAWGAAITVTKHNMASNSINDYRAVSGGTTMVCVFCHTPHSPIGIPLWNRYPGIVPLASYRLYSTSPTMKNIANSSGISEQSVSSLCINCHDGSPLGGASLRIQPVDGLSTVMGPNGEMGIAPERKTHKGPDLRNHHPVNFNVTVGGAANGLGEIIETYPGYFAIKTSRVQQSMPLFTSPRGNRTLECGSCHTVHDDDSKPFLRTTMAGNVLCLACHVQ</sequence>
<organism evidence="2 3">
    <name type="scientific">Geobacter benzoatilyticus</name>
    <dbReference type="NCBI Taxonomy" id="2815309"/>
    <lineage>
        <taxon>Bacteria</taxon>
        <taxon>Pseudomonadati</taxon>
        <taxon>Thermodesulfobacteriota</taxon>
        <taxon>Desulfuromonadia</taxon>
        <taxon>Geobacterales</taxon>
        <taxon>Geobacteraceae</taxon>
        <taxon>Geobacter</taxon>
    </lineage>
</organism>
<dbReference type="SUPFAM" id="SSF48695">
    <property type="entry name" value="Multiheme cytochromes"/>
    <property type="match status" value="1"/>
</dbReference>
<dbReference type="InterPro" id="IPR010177">
    <property type="entry name" value="Paired_CXXCH_1"/>
</dbReference>
<dbReference type="EMBL" id="CP071382">
    <property type="protein sequence ID" value="QSV47022.1"/>
    <property type="molecule type" value="Genomic_DNA"/>
</dbReference>